<dbReference type="GO" id="GO:0016301">
    <property type="term" value="F:kinase activity"/>
    <property type="evidence" value="ECO:0007669"/>
    <property type="project" value="TreeGrafter"/>
</dbReference>
<dbReference type="PANTHER" id="PTHR40398:SF1">
    <property type="entry name" value="PTS SYSTEM GLUCITOL_SORBITOL-SPECIFIC EIIA COMPONENT"/>
    <property type="match status" value="1"/>
</dbReference>
<protein>
    <submittedName>
        <fullName evidence="2">PTS glucitol/sorbitol transporter subunit IIA</fullName>
    </submittedName>
</protein>
<dbReference type="GO" id="GO:0005737">
    <property type="term" value="C:cytoplasm"/>
    <property type="evidence" value="ECO:0007669"/>
    <property type="project" value="InterPro"/>
</dbReference>
<dbReference type="PROSITE" id="PS51097">
    <property type="entry name" value="PTS_EIIA_TYPE_5"/>
    <property type="match status" value="1"/>
</dbReference>
<organism evidence="2 3">
    <name type="scientific">Metabacillus arenae</name>
    <dbReference type="NCBI Taxonomy" id="2771434"/>
    <lineage>
        <taxon>Bacteria</taxon>
        <taxon>Bacillati</taxon>
        <taxon>Bacillota</taxon>
        <taxon>Bacilli</taxon>
        <taxon>Bacillales</taxon>
        <taxon>Bacillaceae</taxon>
        <taxon>Metabacillus</taxon>
    </lineage>
</organism>
<name>A0A926NE09_9BACI</name>
<dbReference type="GO" id="GO:0008982">
    <property type="term" value="F:protein-N(PI)-phosphohistidine-sugar phosphotransferase activity"/>
    <property type="evidence" value="ECO:0007669"/>
    <property type="project" value="InterPro"/>
</dbReference>
<dbReference type="PANTHER" id="PTHR40398">
    <property type="entry name" value="PTS SYSTEM GLUCITOL/SORBITOL-SPECIFIC EIIA COMPONENT"/>
    <property type="match status" value="1"/>
</dbReference>
<sequence>MQTIYETKVNKIGSMVSAFLEDKMLILFGENAPAELTDYCLSINVKALADDIHNGDVLVLGDKEYRITAVGSAVKQNLSSLGHITLKFDGSESPELPGTLYLESKDIKEVEEGDLLQVVRK</sequence>
<accession>A0A926NE09</accession>
<dbReference type="EMBL" id="JACXAI010000004">
    <property type="protein sequence ID" value="MBD1379511.1"/>
    <property type="molecule type" value="Genomic_DNA"/>
</dbReference>
<dbReference type="InterPro" id="IPR004716">
    <property type="entry name" value="PTS_IIA_glucitol/sorbitol-sp"/>
</dbReference>
<dbReference type="SUPFAM" id="SSF141530">
    <property type="entry name" value="PTSIIA/GutA-like"/>
    <property type="match status" value="1"/>
</dbReference>
<comment type="caution">
    <text evidence="2">The sequence shown here is derived from an EMBL/GenBank/DDBJ whole genome shotgun (WGS) entry which is preliminary data.</text>
</comment>
<comment type="caution">
    <text evidence="1">Lacks conserved residue(s) required for the propagation of feature annotation.</text>
</comment>
<gene>
    <name evidence="2" type="ORF">IC621_04650</name>
</gene>
<keyword evidence="3" id="KW-1185">Reference proteome</keyword>
<evidence type="ECO:0000313" key="2">
    <source>
        <dbReference type="EMBL" id="MBD1379511.1"/>
    </source>
</evidence>
<dbReference type="GO" id="GO:0009401">
    <property type="term" value="P:phosphoenolpyruvate-dependent sugar phosphotransferase system"/>
    <property type="evidence" value="ECO:0007669"/>
    <property type="project" value="InterPro"/>
</dbReference>
<proteinExistence type="predicted"/>
<dbReference type="Pfam" id="PF03829">
    <property type="entry name" value="PTSIIA_gutA"/>
    <property type="match status" value="1"/>
</dbReference>
<dbReference type="AlphaFoldDB" id="A0A926NE09"/>
<dbReference type="RefSeq" id="WP_191156240.1">
    <property type="nucleotide sequence ID" value="NZ_JACXAI010000004.1"/>
</dbReference>
<dbReference type="Gene3D" id="2.40.33.40">
    <property type="entry name" value="Phosphotransferase system, glucitol/sorbitol-specific IIA component"/>
    <property type="match status" value="1"/>
</dbReference>
<reference evidence="2" key="1">
    <citation type="submission" date="2020-09" db="EMBL/GenBank/DDBJ databases">
        <title>A novel bacterium of genus Bacillus, isolated from South China Sea.</title>
        <authorList>
            <person name="Huang H."/>
            <person name="Mo K."/>
            <person name="Hu Y."/>
        </authorList>
    </citation>
    <scope>NUCLEOTIDE SEQUENCE</scope>
    <source>
        <strain evidence="2">IB182487</strain>
    </source>
</reference>
<evidence type="ECO:0000256" key="1">
    <source>
        <dbReference type="PROSITE-ProRule" id="PRU00420"/>
    </source>
</evidence>
<evidence type="ECO:0000313" key="3">
    <source>
        <dbReference type="Proteomes" id="UP000626844"/>
    </source>
</evidence>
<dbReference type="InterPro" id="IPR036665">
    <property type="entry name" value="PTS_IIA_glucitol/sorbitol_sf"/>
</dbReference>
<dbReference type="Proteomes" id="UP000626844">
    <property type="component" value="Unassembled WGS sequence"/>
</dbReference>